<comment type="caution">
    <text evidence="3">The sequence shown here is derived from an EMBL/GenBank/DDBJ whole genome shotgun (WGS) entry which is preliminary data.</text>
</comment>
<evidence type="ECO:0000259" key="2">
    <source>
        <dbReference type="Pfam" id="PF24092"/>
    </source>
</evidence>
<dbReference type="Pfam" id="PF24092">
    <property type="entry name" value="DUF7373_C"/>
    <property type="match status" value="1"/>
</dbReference>
<dbReference type="InterPro" id="IPR056463">
    <property type="entry name" value="DUF7373_C"/>
</dbReference>
<proteinExistence type="predicted"/>
<dbReference type="Pfam" id="PF24088">
    <property type="entry name" value="DUF7373"/>
    <property type="match status" value="1"/>
</dbReference>
<evidence type="ECO:0000313" key="3">
    <source>
        <dbReference type="EMBL" id="RJO72137.1"/>
    </source>
</evidence>
<gene>
    <name evidence="3" type="ORF">D5S18_23495</name>
</gene>
<protein>
    <submittedName>
        <fullName evidence="3">Uncharacterized protein</fullName>
    </submittedName>
</protein>
<dbReference type="Proteomes" id="UP000266677">
    <property type="component" value="Unassembled WGS sequence"/>
</dbReference>
<evidence type="ECO:0000313" key="4">
    <source>
        <dbReference type="Proteomes" id="UP000266677"/>
    </source>
</evidence>
<reference evidence="3 4" key="1">
    <citation type="submission" date="2018-09" db="EMBL/GenBank/DDBJ databases">
        <title>YIM PH21274 draft genome.</title>
        <authorList>
            <person name="Miao C."/>
        </authorList>
    </citation>
    <scope>NUCLEOTIDE SEQUENCE [LARGE SCALE GENOMIC DNA]</scope>
    <source>
        <strain evidence="3 4">YIM PH 21724</strain>
    </source>
</reference>
<evidence type="ECO:0000259" key="1">
    <source>
        <dbReference type="Pfam" id="PF24088"/>
    </source>
</evidence>
<accession>A0A3A4KQI9</accession>
<organism evidence="3 4">
    <name type="scientific">Nocardia panacis</name>
    <dbReference type="NCBI Taxonomy" id="2340916"/>
    <lineage>
        <taxon>Bacteria</taxon>
        <taxon>Bacillati</taxon>
        <taxon>Actinomycetota</taxon>
        <taxon>Actinomycetes</taxon>
        <taxon>Mycobacteriales</taxon>
        <taxon>Nocardiaceae</taxon>
        <taxon>Nocardia</taxon>
    </lineage>
</organism>
<feature type="domain" description="DUF7373" evidence="2">
    <location>
        <begin position="112"/>
        <end position="255"/>
    </location>
</feature>
<dbReference type="InterPro" id="IPR055797">
    <property type="entry name" value="DUF7373"/>
</dbReference>
<feature type="domain" description="DUF7373" evidence="1">
    <location>
        <begin position="1"/>
        <end position="105"/>
    </location>
</feature>
<name>A0A3A4KQI9_9NOCA</name>
<dbReference type="AlphaFoldDB" id="A0A3A4KQI9"/>
<sequence>MQFPDESSAAKAATELEDTDFRVAAEQNAPVLLPKYQNAHAHWRPGIPSLGSTLAIGRYVLYLNVGLPDPDLAQLVSVTEQVYDRQLPMLDKLPSLTRRQILELELDPHQVLDRTLVESRRAEPESESFAAWGLQGYLNRQFNATALQRAFETAGADGFGQSAISLVIRTRDRDAAHDLAPILLRPPLDEIASADPVPKIPNGNCAEHTNLSRIDRRERRFTCAITYNRYVSLVGSEQLIDAHQLAAAQYALLANTW</sequence>
<keyword evidence="4" id="KW-1185">Reference proteome</keyword>
<dbReference type="EMBL" id="QZFU01000029">
    <property type="protein sequence ID" value="RJO72137.1"/>
    <property type="molecule type" value="Genomic_DNA"/>
</dbReference>